<feature type="domain" description="Malonyl-CoA:ACP transacylase (MAT)" evidence="6">
    <location>
        <begin position="7"/>
        <end position="302"/>
    </location>
</feature>
<evidence type="ECO:0000259" key="6">
    <source>
        <dbReference type="SMART" id="SM00827"/>
    </source>
</evidence>
<reference evidence="7 8" key="1">
    <citation type="submission" date="2020-08" db="EMBL/GenBank/DDBJ databases">
        <title>Genomic Encyclopedia of Type Strains, Phase IV (KMG-IV): sequencing the most valuable type-strain genomes for metagenomic binning, comparative biology and taxonomic classification.</title>
        <authorList>
            <person name="Goeker M."/>
        </authorList>
    </citation>
    <scope>NUCLEOTIDE SEQUENCE [LARGE SCALE GENOMIC DNA]</scope>
    <source>
        <strain evidence="7 8">DSM 21769</strain>
    </source>
</reference>
<dbReference type="AlphaFoldDB" id="A0A841PXT5"/>
<dbReference type="PANTHER" id="PTHR42681:SF1">
    <property type="entry name" value="MALONYL-COA-ACYL CARRIER PROTEIN TRANSACYLASE, MITOCHONDRIAL"/>
    <property type="match status" value="1"/>
</dbReference>
<dbReference type="InterPro" id="IPR016036">
    <property type="entry name" value="Malonyl_transacylase_ACP-bd"/>
</dbReference>
<feature type="active site" evidence="5">
    <location>
        <position position="200"/>
    </location>
</feature>
<dbReference type="Proteomes" id="UP000568839">
    <property type="component" value="Unassembled WGS sequence"/>
</dbReference>
<evidence type="ECO:0000256" key="5">
    <source>
        <dbReference type="PIRSR" id="PIRSR000446-1"/>
    </source>
</evidence>
<dbReference type="GO" id="GO:0004314">
    <property type="term" value="F:[acyl-carrier-protein] S-malonyltransferase activity"/>
    <property type="evidence" value="ECO:0007669"/>
    <property type="project" value="UniProtKB-EC"/>
</dbReference>
<evidence type="ECO:0000256" key="3">
    <source>
        <dbReference type="ARBA" id="ARBA00048462"/>
    </source>
</evidence>
<dbReference type="Pfam" id="PF00698">
    <property type="entry name" value="Acyl_transf_1"/>
    <property type="match status" value="1"/>
</dbReference>
<evidence type="ECO:0000256" key="1">
    <source>
        <dbReference type="ARBA" id="ARBA00022679"/>
    </source>
</evidence>
<keyword evidence="2 4" id="KW-0012">Acyltransferase</keyword>
<evidence type="ECO:0000256" key="4">
    <source>
        <dbReference type="PIRNR" id="PIRNR000446"/>
    </source>
</evidence>
<dbReference type="GO" id="GO:0005829">
    <property type="term" value="C:cytosol"/>
    <property type="evidence" value="ECO:0007669"/>
    <property type="project" value="TreeGrafter"/>
</dbReference>
<comment type="catalytic activity">
    <reaction evidence="3 4">
        <text>holo-[ACP] + malonyl-CoA = malonyl-[ACP] + CoA</text>
        <dbReference type="Rhea" id="RHEA:41792"/>
        <dbReference type="Rhea" id="RHEA-COMP:9623"/>
        <dbReference type="Rhea" id="RHEA-COMP:9685"/>
        <dbReference type="ChEBI" id="CHEBI:57287"/>
        <dbReference type="ChEBI" id="CHEBI:57384"/>
        <dbReference type="ChEBI" id="CHEBI:64479"/>
        <dbReference type="ChEBI" id="CHEBI:78449"/>
        <dbReference type="EC" id="2.3.1.39"/>
    </reaction>
</comment>
<dbReference type="InterPro" id="IPR050858">
    <property type="entry name" value="Mal-CoA-ACP_Trans/PKS_FabD"/>
</dbReference>
<dbReference type="InterPro" id="IPR014043">
    <property type="entry name" value="Acyl_transferase_dom"/>
</dbReference>
<dbReference type="NCBIfam" id="TIGR00128">
    <property type="entry name" value="fabD"/>
    <property type="match status" value="1"/>
</dbReference>
<feature type="active site" evidence="5">
    <location>
        <position position="91"/>
    </location>
</feature>
<dbReference type="EC" id="2.3.1.39" evidence="4"/>
<dbReference type="InterPro" id="IPR004410">
    <property type="entry name" value="Malonyl_CoA-ACP_transAc_FabD"/>
</dbReference>
<sequence length="314" mass="33425">MGKIAFLFPGQGSQAIGMGMAAARDSQKAQTIIDQANETLGFNLSALMENGPDENLKQTENAQPALLTASIAALQLLQAEDIRPDFTAGHSLGEYSALVAAEAMSFKDAVASVRKRGEFMEQAVPSGEGAMAAVMGVERTILEKVVSEVTEEGSPVQLANLNGPQIVISGSTSGVDKASERAKKHGARRVVPLNVSGPFHSQLMEPARKQLQEVLKRIPFQDSKFPVIPNVSAKPTTSATILKDSVITQVTAPVLWEDTVRYLLDAGVDTFIEVGSGQVLSGLVKKIQRRNIQVFSVENQEDVAACIEGIKGGI</sequence>
<dbReference type="InterPro" id="IPR016035">
    <property type="entry name" value="Acyl_Trfase/lysoPLipase"/>
</dbReference>
<keyword evidence="1 4" id="KW-0808">Transferase</keyword>
<dbReference type="FunFam" id="3.30.70.250:FF:000001">
    <property type="entry name" value="Malonyl CoA-acyl carrier protein transacylase"/>
    <property type="match status" value="1"/>
</dbReference>
<accession>A0A841PXT5</accession>
<dbReference type="InterPro" id="IPR001227">
    <property type="entry name" value="Ac_transferase_dom_sf"/>
</dbReference>
<gene>
    <name evidence="7" type="ORF">HNR44_001282</name>
</gene>
<organism evidence="7 8">
    <name type="scientific">Geomicrobium halophilum</name>
    <dbReference type="NCBI Taxonomy" id="549000"/>
    <lineage>
        <taxon>Bacteria</taxon>
        <taxon>Bacillati</taxon>
        <taxon>Bacillota</taxon>
        <taxon>Bacilli</taxon>
        <taxon>Bacillales</taxon>
        <taxon>Geomicrobium</taxon>
    </lineage>
</organism>
<dbReference type="RefSeq" id="WP_184403228.1">
    <property type="nucleotide sequence ID" value="NZ_JACHHJ010000001.1"/>
</dbReference>
<evidence type="ECO:0000256" key="2">
    <source>
        <dbReference type="ARBA" id="ARBA00023315"/>
    </source>
</evidence>
<protein>
    <recommendedName>
        <fullName evidence="4">Malonyl CoA-acyl carrier protein transacylase</fullName>
        <ecNumber evidence="4">2.3.1.39</ecNumber>
    </recommendedName>
</protein>
<dbReference type="Gene3D" id="3.30.70.250">
    <property type="entry name" value="Malonyl-CoA ACP transacylase, ACP-binding"/>
    <property type="match status" value="1"/>
</dbReference>
<dbReference type="PANTHER" id="PTHR42681">
    <property type="entry name" value="MALONYL-COA-ACYL CARRIER PROTEIN TRANSACYLASE, MITOCHONDRIAL"/>
    <property type="match status" value="1"/>
</dbReference>
<dbReference type="EMBL" id="JACHHJ010000001">
    <property type="protein sequence ID" value="MBB6449333.1"/>
    <property type="molecule type" value="Genomic_DNA"/>
</dbReference>
<dbReference type="SMART" id="SM00827">
    <property type="entry name" value="PKS_AT"/>
    <property type="match status" value="1"/>
</dbReference>
<comment type="similarity">
    <text evidence="4">Belongs to the fabD family.</text>
</comment>
<proteinExistence type="inferred from homology"/>
<dbReference type="SUPFAM" id="SSF55048">
    <property type="entry name" value="Probable ACP-binding domain of malonyl-CoA ACP transacylase"/>
    <property type="match status" value="1"/>
</dbReference>
<name>A0A841PXT5_9BACL</name>
<evidence type="ECO:0000313" key="7">
    <source>
        <dbReference type="EMBL" id="MBB6449333.1"/>
    </source>
</evidence>
<dbReference type="Gene3D" id="3.40.366.10">
    <property type="entry name" value="Malonyl-Coenzyme A Acyl Carrier Protein, domain 2"/>
    <property type="match status" value="1"/>
</dbReference>
<comment type="caution">
    <text evidence="7">The sequence shown here is derived from an EMBL/GenBank/DDBJ whole genome shotgun (WGS) entry which is preliminary data.</text>
</comment>
<dbReference type="SUPFAM" id="SSF52151">
    <property type="entry name" value="FabD/lysophospholipase-like"/>
    <property type="match status" value="1"/>
</dbReference>
<dbReference type="PIRSF" id="PIRSF000446">
    <property type="entry name" value="Mct"/>
    <property type="match status" value="1"/>
</dbReference>
<dbReference type="InterPro" id="IPR024925">
    <property type="entry name" value="Malonyl_CoA-ACP_transAc"/>
</dbReference>
<keyword evidence="8" id="KW-1185">Reference proteome</keyword>
<dbReference type="GO" id="GO:0006633">
    <property type="term" value="P:fatty acid biosynthetic process"/>
    <property type="evidence" value="ECO:0007669"/>
    <property type="project" value="TreeGrafter"/>
</dbReference>
<evidence type="ECO:0000313" key="8">
    <source>
        <dbReference type="Proteomes" id="UP000568839"/>
    </source>
</evidence>